<protein>
    <submittedName>
        <fullName evidence="1 2">Uncharacterized protein</fullName>
    </submittedName>
</protein>
<evidence type="ECO:0000313" key="3">
    <source>
        <dbReference type="Proteomes" id="UP000002051"/>
    </source>
</evidence>
<gene>
    <name evidence="1" type="ordered locus">MTR_8g432410</name>
</gene>
<sequence>MTRHRESISVASLPPKEHAMKNTWMGSGSISAENVSWKKVVFVRFRLSDDQLRTSADQINDFGVVNFADSETWVFQRLKYSHMCRL</sequence>
<dbReference type="HOGENOM" id="CLU_2609689_0_0_1"/>
<dbReference type="Proteomes" id="UP000002051">
    <property type="component" value="Chromosome 8"/>
</dbReference>
<keyword evidence="3" id="KW-1185">Reference proteome</keyword>
<reference evidence="1 3" key="1">
    <citation type="journal article" date="2011" name="Nature">
        <title>The Medicago genome provides insight into the evolution of rhizobial symbioses.</title>
        <authorList>
            <person name="Young N.D."/>
            <person name="Debelle F."/>
            <person name="Oldroyd G.E."/>
            <person name="Geurts R."/>
            <person name="Cannon S.B."/>
            <person name="Udvardi M.K."/>
            <person name="Benedito V.A."/>
            <person name="Mayer K.F."/>
            <person name="Gouzy J."/>
            <person name="Schoof H."/>
            <person name="Van de Peer Y."/>
            <person name="Proost S."/>
            <person name="Cook D.R."/>
            <person name="Meyers B.C."/>
            <person name="Spannagl M."/>
            <person name="Cheung F."/>
            <person name="De Mita S."/>
            <person name="Krishnakumar V."/>
            <person name="Gundlach H."/>
            <person name="Zhou S."/>
            <person name="Mudge J."/>
            <person name="Bharti A.K."/>
            <person name="Murray J.D."/>
            <person name="Naoumkina M.A."/>
            <person name="Rosen B."/>
            <person name="Silverstein K.A."/>
            <person name="Tang H."/>
            <person name="Rombauts S."/>
            <person name="Zhao P.X."/>
            <person name="Zhou P."/>
            <person name="Barbe V."/>
            <person name="Bardou P."/>
            <person name="Bechner M."/>
            <person name="Bellec A."/>
            <person name="Berger A."/>
            <person name="Berges H."/>
            <person name="Bidwell S."/>
            <person name="Bisseling T."/>
            <person name="Choisne N."/>
            <person name="Couloux A."/>
            <person name="Denny R."/>
            <person name="Deshpande S."/>
            <person name="Dai X."/>
            <person name="Doyle J.J."/>
            <person name="Dudez A.M."/>
            <person name="Farmer A.D."/>
            <person name="Fouteau S."/>
            <person name="Franken C."/>
            <person name="Gibelin C."/>
            <person name="Gish J."/>
            <person name="Goldstein S."/>
            <person name="Gonzalez A.J."/>
            <person name="Green P.J."/>
            <person name="Hallab A."/>
            <person name="Hartog M."/>
            <person name="Hua A."/>
            <person name="Humphray S.J."/>
            <person name="Jeong D.H."/>
            <person name="Jing Y."/>
            <person name="Jocker A."/>
            <person name="Kenton S.M."/>
            <person name="Kim D.J."/>
            <person name="Klee K."/>
            <person name="Lai H."/>
            <person name="Lang C."/>
            <person name="Lin S."/>
            <person name="Macmil S.L."/>
            <person name="Magdelenat G."/>
            <person name="Matthews L."/>
            <person name="McCorrison J."/>
            <person name="Monaghan E.L."/>
            <person name="Mun J.H."/>
            <person name="Najar F.Z."/>
            <person name="Nicholson C."/>
            <person name="Noirot C."/>
            <person name="O'Bleness M."/>
            <person name="Paule C.R."/>
            <person name="Poulain J."/>
            <person name="Prion F."/>
            <person name="Qin B."/>
            <person name="Qu C."/>
            <person name="Retzel E.F."/>
            <person name="Riddle C."/>
            <person name="Sallet E."/>
            <person name="Samain S."/>
            <person name="Samson N."/>
            <person name="Sanders I."/>
            <person name="Saurat O."/>
            <person name="Scarpelli C."/>
            <person name="Schiex T."/>
            <person name="Segurens B."/>
            <person name="Severin A.J."/>
            <person name="Sherrier D.J."/>
            <person name="Shi R."/>
            <person name="Sims S."/>
            <person name="Singer S.R."/>
            <person name="Sinharoy S."/>
            <person name="Sterck L."/>
            <person name="Viollet A."/>
            <person name="Wang B.B."/>
            <person name="Wang K."/>
            <person name="Wang M."/>
            <person name="Wang X."/>
            <person name="Warfsmann J."/>
            <person name="Weissenbach J."/>
            <person name="White D.D."/>
            <person name="White J.D."/>
            <person name="Wiley G.B."/>
            <person name="Wincker P."/>
            <person name="Xing Y."/>
            <person name="Yang L."/>
            <person name="Yao Z."/>
            <person name="Ying F."/>
            <person name="Zhai J."/>
            <person name="Zhou L."/>
            <person name="Zuber A."/>
            <person name="Denarie J."/>
            <person name="Dixon R.A."/>
            <person name="May G.D."/>
            <person name="Schwartz D.C."/>
            <person name="Rogers J."/>
            <person name="Quetier F."/>
            <person name="Town C.D."/>
            <person name="Roe B.A."/>
        </authorList>
    </citation>
    <scope>NUCLEOTIDE SEQUENCE [LARGE SCALE GENOMIC DNA]</scope>
    <source>
        <strain evidence="1">A17</strain>
        <strain evidence="2 3">cv. Jemalong A17</strain>
    </source>
</reference>
<reference evidence="1 3" key="2">
    <citation type="journal article" date="2014" name="BMC Genomics">
        <title>An improved genome release (version Mt4.0) for the model legume Medicago truncatula.</title>
        <authorList>
            <person name="Tang H."/>
            <person name="Krishnakumar V."/>
            <person name="Bidwell S."/>
            <person name="Rosen B."/>
            <person name="Chan A."/>
            <person name="Zhou S."/>
            <person name="Gentzbittel L."/>
            <person name="Childs K.L."/>
            <person name="Yandell M."/>
            <person name="Gundlach H."/>
            <person name="Mayer K.F."/>
            <person name="Schwartz D.C."/>
            <person name="Town C.D."/>
        </authorList>
    </citation>
    <scope>GENOME REANNOTATION</scope>
    <source>
        <strain evidence="1">A17</strain>
        <strain evidence="2 3">cv. Jemalong A17</strain>
    </source>
</reference>
<name>A0A072TQ38_MEDTR</name>
<dbReference type="AlphaFoldDB" id="A0A072TQ38"/>
<evidence type="ECO:0000313" key="1">
    <source>
        <dbReference type="EMBL" id="KEH18938.1"/>
    </source>
</evidence>
<proteinExistence type="predicted"/>
<dbReference type="EMBL" id="CM001224">
    <property type="protein sequence ID" value="KEH18938.1"/>
    <property type="molecule type" value="Genomic_DNA"/>
</dbReference>
<reference evidence="2" key="3">
    <citation type="submission" date="2015-04" db="UniProtKB">
        <authorList>
            <consortium name="EnsemblPlants"/>
        </authorList>
    </citation>
    <scope>IDENTIFICATION</scope>
    <source>
        <strain evidence="2">cv. Jemalong A17</strain>
    </source>
</reference>
<evidence type="ECO:0000313" key="2">
    <source>
        <dbReference type="EnsemblPlants" id="KEH18938"/>
    </source>
</evidence>
<accession>A0A072TQ38</accession>
<organism evidence="1 3">
    <name type="scientific">Medicago truncatula</name>
    <name type="common">Barrel medic</name>
    <name type="synonym">Medicago tribuloides</name>
    <dbReference type="NCBI Taxonomy" id="3880"/>
    <lineage>
        <taxon>Eukaryota</taxon>
        <taxon>Viridiplantae</taxon>
        <taxon>Streptophyta</taxon>
        <taxon>Embryophyta</taxon>
        <taxon>Tracheophyta</taxon>
        <taxon>Spermatophyta</taxon>
        <taxon>Magnoliopsida</taxon>
        <taxon>eudicotyledons</taxon>
        <taxon>Gunneridae</taxon>
        <taxon>Pentapetalae</taxon>
        <taxon>rosids</taxon>
        <taxon>fabids</taxon>
        <taxon>Fabales</taxon>
        <taxon>Fabaceae</taxon>
        <taxon>Papilionoideae</taxon>
        <taxon>50 kb inversion clade</taxon>
        <taxon>NPAAA clade</taxon>
        <taxon>Hologalegina</taxon>
        <taxon>IRL clade</taxon>
        <taxon>Trifolieae</taxon>
        <taxon>Medicago</taxon>
    </lineage>
</organism>
<dbReference type="EnsemblPlants" id="KEH18938">
    <property type="protein sequence ID" value="KEH18938"/>
    <property type="gene ID" value="MTR_8g432410"/>
</dbReference>